<dbReference type="AlphaFoldDB" id="A0A7M2T7E8"/>
<dbReference type="EMBL" id="CP063374">
    <property type="protein sequence ID" value="QOV44626.1"/>
    <property type="molecule type" value="Genomic_DNA"/>
</dbReference>
<reference evidence="2 3" key="1">
    <citation type="submission" date="2020-10" db="EMBL/GenBank/DDBJ databases">
        <title>Streptomyces chromofuscus complate genome analysis.</title>
        <authorList>
            <person name="Anwar N."/>
        </authorList>
    </citation>
    <scope>NUCLEOTIDE SEQUENCE [LARGE SCALE GENOMIC DNA]</scope>
    <source>
        <strain evidence="2 3">DSM 40273</strain>
    </source>
</reference>
<protein>
    <submittedName>
        <fullName evidence="2">Uncharacterized protein</fullName>
    </submittedName>
</protein>
<feature type="region of interest" description="Disordered" evidence="1">
    <location>
        <begin position="158"/>
        <end position="193"/>
    </location>
</feature>
<dbReference type="KEGG" id="schf:IPT68_00845"/>
<keyword evidence="3" id="KW-1185">Reference proteome</keyword>
<organism evidence="2 3">
    <name type="scientific">Streptomyces chromofuscus</name>
    <dbReference type="NCBI Taxonomy" id="42881"/>
    <lineage>
        <taxon>Bacteria</taxon>
        <taxon>Bacillati</taxon>
        <taxon>Actinomycetota</taxon>
        <taxon>Actinomycetes</taxon>
        <taxon>Kitasatosporales</taxon>
        <taxon>Streptomycetaceae</taxon>
        <taxon>Streptomyces</taxon>
    </lineage>
</organism>
<name>A0A7M2T7E8_STRCW</name>
<dbReference type="RefSeq" id="WP_189697637.1">
    <property type="nucleotide sequence ID" value="NZ_BMTA01000005.1"/>
</dbReference>
<gene>
    <name evidence="2" type="ORF">IPT68_00845</name>
</gene>
<accession>A0A7M2T7E8</accession>
<dbReference type="Proteomes" id="UP000594008">
    <property type="component" value="Chromosome"/>
</dbReference>
<proteinExistence type="predicted"/>
<sequence length="193" mass="19849">MTTLSPGGQPPVSTPRPSVHVYNVVGTRTGGDILVVLTGSRADQDAAAHAGRLAAGTGAQVTAAVAVRSTGFIVNALLHHARAQRFAQPTDAVPAARTDTLIAPGPHRFNTLVLPCGNYPHLSLPAGAVHRLARRTGATTVITPVPVHNAAGHLAHVHPGAGPPVSGDRLRQRGREVEEPDAVLPPIRDGGGR</sequence>
<feature type="compositionally biased region" description="Basic and acidic residues" evidence="1">
    <location>
        <begin position="168"/>
        <end position="177"/>
    </location>
</feature>
<evidence type="ECO:0000256" key="1">
    <source>
        <dbReference type="SAM" id="MobiDB-lite"/>
    </source>
</evidence>
<evidence type="ECO:0000313" key="2">
    <source>
        <dbReference type="EMBL" id="QOV44626.1"/>
    </source>
</evidence>
<evidence type="ECO:0000313" key="3">
    <source>
        <dbReference type="Proteomes" id="UP000594008"/>
    </source>
</evidence>